<sequence>MSCISSNFSSFFLNSLNDPSEFSKYLSNGELRFSSFEDFQVYNNSATTPQQYQQQPHYHMNGTMAGADPLNQGGDEGNSNLENTQPSGQQHGHGHQQTHVQQHHPQHGHYGSFHQQNHAGGQNPLMHLQQHQQRWAPGGSGGVGVGVASNHPQQHMPTHGHGLPPPAPQGAAAGVSNGPTPGGAPPQHFDGSFEFMKYLRHSNDYNENPHDAAGQGRQHPHAHHAHPHHTNASASGPTAIGTKPESSLNANNASLIDLDTTPHKVSRSSRKTPAGAANHHANSNSNSSHNHHPPTPMAVDVYDHDSKHMLYDLHHMNSVHSSNSNESSMELSSLTYPNSHLNASNSNTSSEGGNNQGHSDFSMLGVAGGGASASSSTSSSATANGGGGGGGGGASGNSDAAANASPAAPKVLANFTITENFEAHPSHKVEEGIFQHMNKLPTKKKDNLKSLGVRFTGQMTLNDKSIIVENFIRFCQEYDIQDHRPFLSLNQSGLNKPDQIKFARYLGQGLPTFTLFCIYSNFKNLFCTKRTEIYIKDGYNLPYILEKTKSFLANTAAGNNNSNAPTTTTNTTTTTTTTTNTSSSTTTSTSTTVAASSSSTNDSAVSTNSNAATTTTNAPITSTSESSNNSTSSSNSNAKAISDTVAASAAANGALLEPSAVGNVSIVTNGNTTAGQHANGNLNGSAAAITNEVLQTPTKPRPQANMMPSTPLTSQVQHQAAVGQTVGTPLPPGHPAQQQHFVNPQHHGAATSRPQTPTTPHLQQHNNPSLVQQQQQQLQLQTPTTHLHHVVQRPAAASMPMSPMVVVSTANVMPTSIMGSPLPPNGQLQHPQQQQQQSHVGQAQVTANHVHAQHHPQLHHHPIQHTYHPQHPPQHHMQPQPNHLPHPHPSQMPPILPHHHLQHHAAAPHSHNGGGAAATPYTHHQQPPPQQHPQQIQKPSQMHVQQQQPHPMHHIAAPNPPH</sequence>
<feature type="region of interest" description="Disordered" evidence="1">
    <location>
        <begin position="319"/>
        <end position="403"/>
    </location>
</feature>
<dbReference type="Proteomes" id="UP000095300">
    <property type="component" value="Unassembled WGS sequence"/>
</dbReference>
<feature type="compositionally biased region" description="Low complexity" evidence="1">
    <location>
        <begin position="932"/>
        <end position="950"/>
    </location>
</feature>
<feature type="compositionally biased region" description="Basic residues" evidence="1">
    <location>
        <begin position="92"/>
        <end position="107"/>
    </location>
</feature>
<dbReference type="EnsemblMetazoa" id="SCAU015317-RB">
    <property type="protein sequence ID" value="SCAU015317-PB"/>
    <property type="gene ID" value="SCAU015317"/>
</dbReference>
<feature type="compositionally biased region" description="Low complexity" evidence="1">
    <location>
        <begin position="319"/>
        <end position="334"/>
    </location>
</feature>
<evidence type="ECO:0000313" key="3">
    <source>
        <dbReference type="Proteomes" id="UP000095300"/>
    </source>
</evidence>
<feature type="compositionally biased region" description="Pro residues" evidence="1">
    <location>
        <begin position="882"/>
        <end position="896"/>
    </location>
</feature>
<feature type="compositionally biased region" description="Basic residues" evidence="1">
    <location>
        <begin position="218"/>
        <end position="229"/>
    </location>
</feature>
<proteinExistence type="predicted"/>
<dbReference type="OrthoDB" id="5812619at2759"/>
<protein>
    <submittedName>
        <fullName evidence="2">Uncharacterized protein</fullName>
    </submittedName>
</protein>
<evidence type="ECO:0000256" key="1">
    <source>
        <dbReference type="SAM" id="MobiDB-lite"/>
    </source>
</evidence>
<gene>
    <name evidence="2" type="primary">106086343</name>
</gene>
<feature type="region of interest" description="Disordered" evidence="1">
    <location>
        <begin position="203"/>
        <end position="300"/>
    </location>
</feature>
<dbReference type="AlphaFoldDB" id="A0A1I8QAB7"/>
<feature type="compositionally biased region" description="Low complexity" evidence="1">
    <location>
        <begin position="864"/>
        <end position="881"/>
    </location>
</feature>
<feature type="compositionally biased region" description="Gly residues" evidence="1">
    <location>
        <begin position="384"/>
        <end position="395"/>
    </location>
</feature>
<feature type="region of interest" description="Disordered" evidence="1">
    <location>
        <begin position="816"/>
        <end position="962"/>
    </location>
</feature>
<feature type="compositionally biased region" description="Basic residues" evidence="1">
    <location>
        <begin position="851"/>
        <end position="863"/>
    </location>
</feature>
<dbReference type="EnsemblMetazoa" id="SCAU015317-RC">
    <property type="protein sequence ID" value="SCAU015317-PC"/>
    <property type="gene ID" value="SCAU015317"/>
</dbReference>
<feature type="region of interest" description="Disordered" evidence="1">
    <location>
        <begin position="59"/>
        <end position="122"/>
    </location>
</feature>
<name>A0A1I8QAB7_STOCA</name>
<feature type="region of interest" description="Disordered" evidence="1">
    <location>
        <begin position="698"/>
        <end position="772"/>
    </location>
</feature>
<keyword evidence="3" id="KW-1185">Reference proteome</keyword>
<dbReference type="VEuPathDB" id="VectorBase:SCAU015317"/>
<feature type="compositionally biased region" description="Polar residues" evidence="1">
    <location>
        <begin position="752"/>
        <end position="762"/>
    </location>
</feature>
<dbReference type="STRING" id="35570.A0A1I8QAB7"/>
<feature type="compositionally biased region" description="Polar residues" evidence="1">
    <location>
        <begin position="244"/>
        <end position="254"/>
    </location>
</feature>
<feature type="compositionally biased region" description="Polar residues" evidence="1">
    <location>
        <begin position="706"/>
        <end position="718"/>
    </location>
</feature>
<feature type="compositionally biased region" description="Low complexity" evidence="1">
    <location>
        <begin position="276"/>
        <end position="288"/>
    </location>
</feature>
<evidence type="ECO:0000313" key="2">
    <source>
        <dbReference type="EnsemblMetazoa" id="SCAU015317-PB"/>
    </source>
</evidence>
<accession>A0A1I8QAB7</accession>
<dbReference type="EnsemblMetazoa" id="SCAU015317-RA">
    <property type="protein sequence ID" value="SCAU015317-PA"/>
    <property type="gene ID" value="SCAU015317"/>
</dbReference>
<feature type="compositionally biased region" description="Low complexity" evidence="1">
    <location>
        <begin position="372"/>
        <end position="383"/>
    </location>
</feature>
<organism evidence="2 3">
    <name type="scientific">Stomoxys calcitrans</name>
    <name type="common">Stable fly</name>
    <name type="synonym">Conops calcitrans</name>
    <dbReference type="NCBI Taxonomy" id="35570"/>
    <lineage>
        <taxon>Eukaryota</taxon>
        <taxon>Metazoa</taxon>
        <taxon>Ecdysozoa</taxon>
        <taxon>Arthropoda</taxon>
        <taxon>Hexapoda</taxon>
        <taxon>Insecta</taxon>
        <taxon>Pterygota</taxon>
        <taxon>Neoptera</taxon>
        <taxon>Endopterygota</taxon>
        <taxon>Diptera</taxon>
        <taxon>Brachycera</taxon>
        <taxon>Muscomorpha</taxon>
        <taxon>Muscoidea</taxon>
        <taxon>Muscidae</taxon>
        <taxon>Stomoxys</taxon>
    </lineage>
</organism>
<feature type="compositionally biased region" description="Low complexity" evidence="1">
    <location>
        <begin position="763"/>
        <end position="772"/>
    </location>
</feature>
<feature type="region of interest" description="Disordered" evidence="1">
    <location>
        <begin position="134"/>
        <end position="191"/>
    </location>
</feature>
<feature type="compositionally biased region" description="Low complexity" evidence="1">
    <location>
        <begin position="825"/>
        <end position="845"/>
    </location>
</feature>
<reference evidence="2" key="2">
    <citation type="submission" date="2020-05" db="UniProtKB">
        <authorList>
            <consortium name="EnsemblMetazoa"/>
        </authorList>
    </citation>
    <scope>IDENTIFICATION</scope>
    <source>
        <strain evidence="2">USDA</strain>
    </source>
</reference>
<reference evidence="3" key="1">
    <citation type="submission" date="2015-05" db="EMBL/GenBank/DDBJ databases">
        <authorList>
            <person name="Wilson R.K."/>
            <person name="Warren W.C."/>
            <person name="Olafson P."/>
        </authorList>
    </citation>
    <scope>NUCLEOTIDE SEQUENCE [LARGE SCALE GENOMIC DNA]</scope>
    <source>
        <strain evidence="3">USDA</strain>
    </source>
</reference>
<feature type="region of interest" description="Disordered" evidence="1">
    <location>
        <begin position="556"/>
        <end position="637"/>
    </location>
</feature>
<dbReference type="KEGG" id="scac:106086343"/>
<feature type="compositionally biased region" description="Low complexity" evidence="1">
    <location>
        <begin position="342"/>
        <end position="357"/>
    </location>
</feature>